<dbReference type="OrthoDB" id="4495044at2759"/>
<dbReference type="Proteomes" id="UP000234275">
    <property type="component" value="Unassembled WGS sequence"/>
</dbReference>
<keyword evidence="5" id="KW-1185">Reference proteome</keyword>
<keyword evidence="2" id="KW-0472">Membrane</keyword>
<feature type="signal peptide" evidence="3">
    <location>
        <begin position="1"/>
        <end position="26"/>
    </location>
</feature>
<evidence type="ECO:0000256" key="2">
    <source>
        <dbReference type="SAM" id="Phobius"/>
    </source>
</evidence>
<gene>
    <name evidence="4" type="ORF">P170DRAFT_477346</name>
</gene>
<feature type="chain" id="PRO_5014161568" evidence="3">
    <location>
        <begin position="27"/>
        <end position="488"/>
    </location>
</feature>
<dbReference type="RefSeq" id="XP_024701767.1">
    <property type="nucleotide sequence ID" value="XM_024853445.1"/>
</dbReference>
<feature type="transmembrane region" description="Helical" evidence="2">
    <location>
        <begin position="414"/>
        <end position="432"/>
    </location>
</feature>
<feature type="transmembrane region" description="Helical" evidence="2">
    <location>
        <begin position="282"/>
        <end position="312"/>
    </location>
</feature>
<keyword evidence="3" id="KW-0732">Signal</keyword>
<dbReference type="VEuPathDB" id="FungiDB:P170DRAFT_477346"/>
<dbReference type="GeneID" id="36561143"/>
<protein>
    <submittedName>
        <fullName evidence="4">Uncharacterized protein</fullName>
    </submittedName>
</protein>
<comment type="caution">
    <text evidence="4">The sequence shown here is derived from an EMBL/GenBank/DDBJ whole genome shotgun (WGS) entry which is preliminary data.</text>
</comment>
<feature type="transmembrane region" description="Helical" evidence="2">
    <location>
        <begin position="332"/>
        <end position="351"/>
    </location>
</feature>
<evidence type="ECO:0000256" key="1">
    <source>
        <dbReference type="SAM" id="MobiDB-lite"/>
    </source>
</evidence>
<reference evidence="4 5" key="1">
    <citation type="submission" date="2016-12" db="EMBL/GenBank/DDBJ databases">
        <title>The genomes of Aspergillus section Nigri reveals drivers in fungal speciation.</title>
        <authorList>
            <consortium name="DOE Joint Genome Institute"/>
            <person name="Vesth T.C."/>
            <person name="Nybo J."/>
            <person name="Theobald S."/>
            <person name="Brandl J."/>
            <person name="Frisvad J.C."/>
            <person name="Nielsen K.F."/>
            <person name="Lyhne E.K."/>
            <person name="Kogle M.E."/>
            <person name="Kuo A."/>
            <person name="Riley R."/>
            <person name="Clum A."/>
            <person name="Nolan M."/>
            <person name="Lipzen A."/>
            <person name="Salamov A."/>
            <person name="Henrissat B."/>
            <person name="Wiebenga A."/>
            <person name="De Vries R.P."/>
            <person name="Grigoriev I.V."/>
            <person name="Mortensen U.H."/>
            <person name="Andersen M.R."/>
            <person name="Baker S.E."/>
        </authorList>
    </citation>
    <scope>NUCLEOTIDE SEQUENCE [LARGE SCALE GENOMIC DNA]</scope>
    <source>
        <strain evidence="4 5">IBT 23096</strain>
    </source>
</reference>
<dbReference type="STRING" id="1392250.A0A2I2G0Q4"/>
<name>A0A2I2G0Q4_9EURO</name>
<feature type="transmembrane region" description="Helical" evidence="2">
    <location>
        <begin position="381"/>
        <end position="402"/>
    </location>
</feature>
<proteinExistence type="predicted"/>
<feature type="region of interest" description="Disordered" evidence="1">
    <location>
        <begin position="191"/>
        <end position="229"/>
    </location>
</feature>
<evidence type="ECO:0000256" key="3">
    <source>
        <dbReference type="SAM" id="SignalP"/>
    </source>
</evidence>
<organism evidence="4 5">
    <name type="scientific">Aspergillus steynii IBT 23096</name>
    <dbReference type="NCBI Taxonomy" id="1392250"/>
    <lineage>
        <taxon>Eukaryota</taxon>
        <taxon>Fungi</taxon>
        <taxon>Dikarya</taxon>
        <taxon>Ascomycota</taxon>
        <taxon>Pezizomycotina</taxon>
        <taxon>Eurotiomycetes</taxon>
        <taxon>Eurotiomycetidae</taxon>
        <taxon>Eurotiales</taxon>
        <taxon>Aspergillaceae</taxon>
        <taxon>Aspergillus</taxon>
        <taxon>Aspergillus subgen. Circumdati</taxon>
    </lineage>
</organism>
<dbReference type="AlphaFoldDB" id="A0A2I2G0Q4"/>
<accession>A0A2I2G0Q4</accession>
<evidence type="ECO:0000313" key="5">
    <source>
        <dbReference type="Proteomes" id="UP000234275"/>
    </source>
</evidence>
<evidence type="ECO:0000313" key="4">
    <source>
        <dbReference type="EMBL" id="PLB46465.1"/>
    </source>
</evidence>
<feature type="compositionally biased region" description="Basic and acidic residues" evidence="1">
    <location>
        <begin position="191"/>
        <end position="215"/>
    </location>
</feature>
<dbReference type="EMBL" id="MSFO01000006">
    <property type="protein sequence ID" value="PLB46465.1"/>
    <property type="molecule type" value="Genomic_DNA"/>
</dbReference>
<feature type="transmembrane region" description="Helical" evidence="2">
    <location>
        <begin position="130"/>
        <end position="152"/>
    </location>
</feature>
<keyword evidence="2" id="KW-1133">Transmembrane helix</keyword>
<keyword evidence="2" id="KW-0812">Transmembrane</keyword>
<sequence>MEPPDEAPQRLLVLLALLSTTASTLIKPTGPTLKDDAAENFKYFSPLYPVIKALRHITLFLTFRLPRVMGTKLTIWFIFTLCGHYNVCEVNPTKHRKHSPSVNLARRALLAGITLPVFAALVWFDDHRWLQFFVACLVGDAVALEALTLFAMPKPDRVYFRKDWPKSMLLGPGSGEREIIPEIYCHPIEIKANKQTEQDNSTDPEKKDSEEKEPSDGDTNQDEPEGPVGENLCERVQRLSNSVLRSDVEANKDSEHTKNDILTILRIFREGRSTWNCGHRKCFAVIPCAVLTQIVRLFSFLAPSIFICWMTLNDIHHLLPAVRAMLNQNLCFILYETFFAVCGFIAIKVAFRMLMNRLPKVQATLDGITESLARRTGRSPVAIRGNAQGLFMLGPLQIYLYFVNPVPMTEARLSAFLTILLFVIYQIPAWMISGRMVRKAAKDDGEDGEDKPTDEARKDKDSTFQDKADIAYGLMFPPAAIVFLWSRL</sequence>
<feature type="transmembrane region" description="Helical" evidence="2">
    <location>
        <begin position="104"/>
        <end position="124"/>
    </location>
</feature>